<feature type="compositionally biased region" description="Low complexity" evidence="5">
    <location>
        <begin position="68"/>
        <end position="78"/>
    </location>
</feature>
<comment type="caution">
    <text evidence="6">The sequence shown here is derived from an EMBL/GenBank/DDBJ whole genome shotgun (WGS) entry which is preliminary data.</text>
</comment>
<evidence type="ECO:0000256" key="3">
    <source>
        <dbReference type="ARBA" id="ARBA00023121"/>
    </source>
</evidence>
<dbReference type="InterPro" id="IPR038261">
    <property type="entry name" value="GPP34-like_sf"/>
</dbReference>
<keyword evidence="7" id="KW-1185">Reference proteome</keyword>
<evidence type="ECO:0000256" key="2">
    <source>
        <dbReference type="ARBA" id="ARBA00023034"/>
    </source>
</evidence>
<protein>
    <submittedName>
        <fullName evidence="6">Uncharacterized protein</fullName>
    </submittedName>
</protein>
<dbReference type="RefSeq" id="WP_189297863.1">
    <property type="nucleotide sequence ID" value="NZ_BMRP01000004.1"/>
</dbReference>
<dbReference type="Pfam" id="PF05719">
    <property type="entry name" value="GPP34"/>
    <property type="match status" value="1"/>
</dbReference>
<keyword evidence="2" id="KW-0333">Golgi apparatus</keyword>
<proteinExistence type="predicted"/>
<dbReference type="InterPro" id="IPR008628">
    <property type="entry name" value="GPP34-like"/>
</dbReference>
<name>A0ABQ2UX81_9ACTN</name>
<evidence type="ECO:0000256" key="4">
    <source>
        <dbReference type="ARBA" id="ARBA00023136"/>
    </source>
</evidence>
<feature type="region of interest" description="Disordered" evidence="5">
    <location>
        <begin position="68"/>
        <end position="93"/>
    </location>
</feature>
<evidence type="ECO:0000256" key="5">
    <source>
        <dbReference type="SAM" id="MobiDB-lite"/>
    </source>
</evidence>
<dbReference type="Proteomes" id="UP000654471">
    <property type="component" value="Unassembled WGS sequence"/>
</dbReference>
<keyword evidence="3" id="KW-0446">Lipid-binding</keyword>
<evidence type="ECO:0000313" key="7">
    <source>
        <dbReference type="Proteomes" id="UP000654471"/>
    </source>
</evidence>
<dbReference type="Gene3D" id="1.10.3630.10">
    <property type="entry name" value="yeast vps74-n-term truncation variant domain like"/>
    <property type="match status" value="1"/>
</dbReference>
<evidence type="ECO:0000313" key="6">
    <source>
        <dbReference type="EMBL" id="GGU52620.1"/>
    </source>
</evidence>
<keyword evidence="4" id="KW-0472">Membrane</keyword>
<accession>A0ABQ2UX81</accession>
<reference evidence="7" key="1">
    <citation type="journal article" date="2019" name="Int. J. Syst. Evol. Microbiol.">
        <title>The Global Catalogue of Microorganisms (GCM) 10K type strain sequencing project: providing services to taxonomists for standard genome sequencing and annotation.</title>
        <authorList>
            <consortium name="The Broad Institute Genomics Platform"/>
            <consortium name="The Broad Institute Genome Sequencing Center for Infectious Disease"/>
            <person name="Wu L."/>
            <person name="Ma J."/>
        </authorList>
    </citation>
    <scope>NUCLEOTIDE SEQUENCE [LARGE SCALE GENOMIC DNA]</scope>
    <source>
        <strain evidence="7">JCM 3399</strain>
    </source>
</reference>
<dbReference type="EMBL" id="BMRP01000004">
    <property type="protein sequence ID" value="GGU52620.1"/>
    <property type="molecule type" value="Genomic_DNA"/>
</dbReference>
<sequence>MLLSLDDESGAVRERQACQWAAAGGIVLDLVLAGRVSVERGRITVIDTAPTGFGLLDDRLRMIDLWAAGRSGPPKGSAPGSGGRPTGRGRRRP</sequence>
<organism evidence="6 7">
    <name type="scientific">Streptomyces albospinus</name>
    <dbReference type="NCBI Taxonomy" id="285515"/>
    <lineage>
        <taxon>Bacteria</taxon>
        <taxon>Bacillati</taxon>
        <taxon>Actinomycetota</taxon>
        <taxon>Actinomycetes</taxon>
        <taxon>Kitasatosporales</taxon>
        <taxon>Streptomycetaceae</taxon>
        <taxon>Streptomyces</taxon>
    </lineage>
</organism>
<comment type="subcellular location">
    <subcellularLocation>
        <location evidence="1">Golgi apparatus membrane</location>
        <topology evidence="1">Peripheral membrane protein</topology>
        <orientation evidence="1">Cytoplasmic side</orientation>
    </subcellularLocation>
</comment>
<gene>
    <name evidence="6" type="ORF">GCM10010211_16300</name>
</gene>
<evidence type="ECO:0000256" key="1">
    <source>
        <dbReference type="ARBA" id="ARBA00004255"/>
    </source>
</evidence>